<evidence type="ECO:0000313" key="2">
    <source>
        <dbReference type="EMBL" id="KAD7479075.1"/>
    </source>
</evidence>
<dbReference type="AlphaFoldDB" id="A0A5N6Q361"/>
<gene>
    <name evidence="2" type="ORF">E3N88_02211</name>
</gene>
<dbReference type="EMBL" id="SZYD01000001">
    <property type="protein sequence ID" value="KAD7479075.1"/>
    <property type="molecule type" value="Genomic_DNA"/>
</dbReference>
<dbReference type="OrthoDB" id="1744168at2759"/>
<comment type="caution">
    <text evidence="2">The sequence shown here is derived from an EMBL/GenBank/DDBJ whole genome shotgun (WGS) entry which is preliminary data.</text>
</comment>
<feature type="compositionally biased region" description="Basic and acidic residues" evidence="1">
    <location>
        <begin position="162"/>
        <end position="180"/>
    </location>
</feature>
<protein>
    <recommendedName>
        <fullName evidence="4">Reverse transcriptase domain-containing protein</fullName>
    </recommendedName>
</protein>
<accession>A0A5N6Q361</accession>
<name>A0A5N6Q361_9ASTR</name>
<evidence type="ECO:0008006" key="4">
    <source>
        <dbReference type="Google" id="ProtNLM"/>
    </source>
</evidence>
<dbReference type="Proteomes" id="UP000326396">
    <property type="component" value="Linkage Group LG1"/>
</dbReference>
<dbReference type="PANTHER" id="PTHR33067">
    <property type="entry name" value="RNA-DIRECTED DNA POLYMERASE-RELATED"/>
    <property type="match status" value="1"/>
</dbReference>
<evidence type="ECO:0000256" key="1">
    <source>
        <dbReference type="SAM" id="MobiDB-lite"/>
    </source>
</evidence>
<evidence type="ECO:0000313" key="3">
    <source>
        <dbReference type="Proteomes" id="UP000326396"/>
    </source>
</evidence>
<sequence>MYNNVVPIILGRPFLRTAKAIIDVYEGKLTFRVGDESVCLKIAKSMSVGGELVHQVDGVILVSDELGVNEVMGGGPWDVGDRGPDLIAGEEVFNQFDAIKMNWSHQQKIKKTSYRLEENRPKNNEIKILNSGTLRVSRRTSETLSRNSRFIDFETAEARAFDFGRSETTKEATGRKDSRLESSWTIGKP</sequence>
<feature type="region of interest" description="Disordered" evidence="1">
    <location>
        <begin position="162"/>
        <end position="189"/>
    </location>
</feature>
<keyword evidence="3" id="KW-1185">Reference proteome</keyword>
<reference evidence="2 3" key="1">
    <citation type="submission" date="2019-05" db="EMBL/GenBank/DDBJ databases">
        <title>Mikania micrantha, genome provides insights into the molecular mechanism of rapid growth.</title>
        <authorList>
            <person name="Liu B."/>
        </authorList>
    </citation>
    <scope>NUCLEOTIDE SEQUENCE [LARGE SCALE GENOMIC DNA]</scope>
    <source>
        <strain evidence="2">NLD-2019</strain>
        <tissue evidence="2">Leaf</tissue>
    </source>
</reference>
<organism evidence="2 3">
    <name type="scientific">Mikania micrantha</name>
    <name type="common">bitter vine</name>
    <dbReference type="NCBI Taxonomy" id="192012"/>
    <lineage>
        <taxon>Eukaryota</taxon>
        <taxon>Viridiplantae</taxon>
        <taxon>Streptophyta</taxon>
        <taxon>Embryophyta</taxon>
        <taxon>Tracheophyta</taxon>
        <taxon>Spermatophyta</taxon>
        <taxon>Magnoliopsida</taxon>
        <taxon>eudicotyledons</taxon>
        <taxon>Gunneridae</taxon>
        <taxon>Pentapetalae</taxon>
        <taxon>asterids</taxon>
        <taxon>campanulids</taxon>
        <taxon>Asterales</taxon>
        <taxon>Asteraceae</taxon>
        <taxon>Asteroideae</taxon>
        <taxon>Heliantheae alliance</taxon>
        <taxon>Eupatorieae</taxon>
        <taxon>Mikania</taxon>
    </lineage>
</organism>
<proteinExistence type="predicted"/>
<dbReference type="PANTHER" id="PTHR33067:SF9">
    <property type="entry name" value="RNA-DIRECTED DNA POLYMERASE"/>
    <property type="match status" value="1"/>
</dbReference>